<comment type="catalytic activity">
    <reaction evidence="1">
        <text>S-ubiquitinyl-[E2 ubiquitin-conjugating enzyme]-L-cysteine + [acceptor protein]-L-lysine = [E2 ubiquitin-conjugating enzyme]-L-cysteine + N(6)-ubiquitinyl-[acceptor protein]-L-lysine.</text>
        <dbReference type="EC" id="2.3.2.27"/>
    </reaction>
</comment>
<protein>
    <recommendedName>
        <fullName evidence="5">RING-type E3 ubiquitin transferase</fullName>
        <ecNumber evidence="5">2.3.2.27</ecNumber>
    </recommendedName>
</protein>
<evidence type="ECO:0000259" key="19">
    <source>
        <dbReference type="PROSITE" id="PS50089"/>
    </source>
</evidence>
<keyword evidence="8" id="KW-0808">Transferase</keyword>
<keyword evidence="15" id="KW-1133">Transmembrane helix</keyword>
<evidence type="ECO:0000256" key="5">
    <source>
        <dbReference type="ARBA" id="ARBA00012483"/>
    </source>
</evidence>
<evidence type="ECO:0000256" key="9">
    <source>
        <dbReference type="ARBA" id="ARBA00022692"/>
    </source>
</evidence>
<evidence type="ECO:0000256" key="15">
    <source>
        <dbReference type="ARBA" id="ARBA00022989"/>
    </source>
</evidence>
<dbReference type="EC" id="2.3.2.27" evidence="5"/>
<evidence type="ECO:0000256" key="18">
    <source>
        <dbReference type="PROSITE-ProRule" id="PRU00175"/>
    </source>
</evidence>
<evidence type="ECO:0000256" key="10">
    <source>
        <dbReference type="ARBA" id="ARBA00022723"/>
    </source>
</evidence>
<comment type="similarity">
    <text evidence="4">Belongs to the pex2/pex10/pex12 family.</text>
</comment>
<keyword evidence="11 18" id="KW-0863">Zinc-finger</keyword>
<evidence type="ECO:0000256" key="6">
    <source>
        <dbReference type="ARBA" id="ARBA00022448"/>
    </source>
</evidence>
<evidence type="ECO:0000256" key="11">
    <source>
        <dbReference type="ARBA" id="ARBA00022771"/>
    </source>
</evidence>
<comment type="subcellular location">
    <subcellularLocation>
        <location evidence="2">Peroxisome membrane</location>
        <topology evidence="2">Multi-pass membrane protein</topology>
    </subcellularLocation>
</comment>
<dbReference type="Gene3D" id="3.30.40.10">
    <property type="entry name" value="Zinc/RING finger domain, C3HC4 (zinc finger)"/>
    <property type="match status" value="1"/>
</dbReference>
<reference evidence="20" key="1">
    <citation type="submission" date="2021-03" db="EMBL/GenBank/DDBJ databases">
        <title>Chromosome level genome of the anhydrobiotic midge Polypedilum vanderplanki.</title>
        <authorList>
            <person name="Yoshida Y."/>
            <person name="Kikawada T."/>
            <person name="Gusev O."/>
        </authorList>
    </citation>
    <scope>NUCLEOTIDE SEQUENCE</scope>
    <source>
        <strain evidence="20">NIAS01</strain>
        <tissue evidence="20">Whole body or cell culture</tissue>
    </source>
</reference>
<evidence type="ECO:0000256" key="4">
    <source>
        <dbReference type="ARBA" id="ARBA00008704"/>
    </source>
</evidence>
<evidence type="ECO:0000313" key="20">
    <source>
        <dbReference type="EMBL" id="KAG5683664.1"/>
    </source>
</evidence>
<keyword evidence="6" id="KW-0813">Transport</keyword>
<evidence type="ECO:0000256" key="13">
    <source>
        <dbReference type="ARBA" id="ARBA00022833"/>
    </source>
</evidence>
<dbReference type="InterPro" id="IPR006845">
    <property type="entry name" value="Pex_N"/>
</dbReference>
<evidence type="ECO:0000256" key="16">
    <source>
        <dbReference type="ARBA" id="ARBA00023136"/>
    </source>
</evidence>
<comment type="pathway">
    <text evidence="3">Protein modification; protein ubiquitination.</text>
</comment>
<keyword evidence="21" id="KW-1185">Reference proteome</keyword>
<organism evidence="20 21">
    <name type="scientific">Polypedilum vanderplanki</name>
    <name type="common">Sleeping chironomid midge</name>
    <dbReference type="NCBI Taxonomy" id="319348"/>
    <lineage>
        <taxon>Eukaryota</taxon>
        <taxon>Metazoa</taxon>
        <taxon>Ecdysozoa</taxon>
        <taxon>Arthropoda</taxon>
        <taxon>Hexapoda</taxon>
        <taxon>Insecta</taxon>
        <taxon>Pterygota</taxon>
        <taxon>Neoptera</taxon>
        <taxon>Endopterygota</taxon>
        <taxon>Diptera</taxon>
        <taxon>Nematocera</taxon>
        <taxon>Chironomoidea</taxon>
        <taxon>Chironomidae</taxon>
        <taxon>Chironominae</taxon>
        <taxon>Polypedilum</taxon>
        <taxon>Polypedilum</taxon>
    </lineage>
</organism>
<comment type="caution">
    <text evidence="20">The sequence shown here is derived from an EMBL/GenBank/DDBJ whole genome shotgun (WGS) entry which is preliminary data.</text>
</comment>
<keyword evidence="12" id="KW-0833">Ubl conjugation pathway</keyword>
<dbReference type="InterPro" id="IPR025654">
    <property type="entry name" value="PEX2/10"/>
</dbReference>
<dbReference type="Pfam" id="PF13920">
    <property type="entry name" value="zf-C3HC4_3"/>
    <property type="match status" value="1"/>
</dbReference>
<evidence type="ECO:0000256" key="1">
    <source>
        <dbReference type="ARBA" id="ARBA00000900"/>
    </source>
</evidence>
<dbReference type="OrthoDB" id="6270329at2759"/>
<evidence type="ECO:0000256" key="2">
    <source>
        <dbReference type="ARBA" id="ARBA00004585"/>
    </source>
</evidence>
<dbReference type="InterPro" id="IPR017907">
    <property type="entry name" value="Znf_RING_CS"/>
</dbReference>
<evidence type="ECO:0000256" key="3">
    <source>
        <dbReference type="ARBA" id="ARBA00004906"/>
    </source>
</evidence>
<dbReference type="PROSITE" id="PS00518">
    <property type="entry name" value="ZF_RING_1"/>
    <property type="match status" value="1"/>
</dbReference>
<dbReference type="InterPro" id="IPR001841">
    <property type="entry name" value="Znf_RING"/>
</dbReference>
<evidence type="ECO:0000256" key="8">
    <source>
        <dbReference type="ARBA" id="ARBA00022679"/>
    </source>
</evidence>
<keyword evidence="7" id="KW-0962">Peroxisome biogenesis</keyword>
<evidence type="ECO:0000256" key="17">
    <source>
        <dbReference type="ARBA" id="ARBA00023140"/>
    </source>
</evidence>
<dbReference type="PROSITE" id="PS50089">
    <property type="entry name" value="ZF_RING_2"/>
    <property type="match status" value="1"/>
</dbReference>
<dbReference type="GO" id="GO:0005778">
    <property type="term" value="C:peroxisomal membrane"/>
    <property type="evidence" value="ECO:0007669"/>
    <property type="project" value="UniProtKB-SubCell"/>
</dbReference>
<keyword evidence="17" id="KW-0576">Peroxisome</keyword>
<evidence type="ECO:0000256" key="14">
    <source>
        <dbReference type="ARBA" id="ARBA00022927"/>
    </source>
</evidence>
<keyword evidence="13" id="KW-0862">Zinc</keyword>
<dbReference type="SMART" id="SM00184">
    <property type="entry name" value="RING"/>
    <property type="match status" value="1"/>
</dbReference>
<keyword evidence="10" id="KW-0479">Metal-binding</keyword>
<evidence type="ECO:0000313" key="21">
    <source>
        <dbReference type="Proteomes" id="UP001107558"/>
    </source>
</evidence>
<evidence type="ECO:0000256" key="7">
    <source>
        <dbReference type="ARBA" id="ARBA00022593"/>
    </source>
</evidence>
<proteinExistence type="inferred from homology"/>
<dbReference type="SUPFAM" id="SSF57850">
    <property type="entry name" value="RING/U-box"/>
    <property type="match status" value="1"/>
</dbReference>
<dbReference type="Pfam" id="PF04757">
    <property type="entry name" value="Pex2_Pex12"/>
    <property type="match status" value="1"/>
</dbReference>
<sequence>MVKSYIKKARQPEVIRTIQKDLQYTTELNQDVLEVTQFLAKNNRNIIKLNEFIKVFVNVAYHGFAAINRLQTLGEEYTGVIQIDTKTDNLPKKFIQVIAIIFEFGGEGFLIKVLNEYEKKVNDSEDLLPEARRTIITIISILKSSIPYIKAIHRGIFYLNNSGQLQISKGLTGIHYVLTRFWLNNHHNTGGYKFLGIVTLLQVVFSLLLKLKEKHEEKKLRKIERETRESTQSRLQLQLPNEDTKKCILCLEGRINLTSTSCGHLYCWNCICDWLKYKSECPICREHLTQSSVIFLQNYY</sequence>
<dbReference type="EMBL" id="JADBJN010000001">
    <property type="protein sequence ID" value="KAG5683664.1"/>
    <property type="molecule type" value="Genomic_DNA"/>
</dbReference>
<dbReference type="GO" id="GO:0061630">
    <property type="term" value="F:ubiquitin protein ligase activity"/>
    <property type="evidence" value="ECO:0007669"/>
    <property type="project" value="UniProtKB-EC"/>
</dbReference>
<keyword evidence="14" id="KW-0653">Protein transport</keyword>
<dbReference type="GO" id="GO:0016558">
    <property type="term" value="P:protein import into peroxisome matrix"/>
    <property type="evidence" value="ECO:0007669"/>
    <property type="project" value="InterPro"/>
</dbReference>
<accession>A0A9J6CNY5</accession>
<evidence type="ECO:0000256" key="12">
    <source>
        <dbReference type="ARBA" id="ARBA00022786"/>
    </source>
</evidence>
<gene>
    <name evidence="20" type="ORF">PVAND_012931</name>
</gene>
<keyword evidence="9" id="KW-0812">Transmembrane</keyword>
<dbReference type="Proteomes" id="UP001107558">
    <property type="component" value="Chromosome 1"/>
</dbReference>
<keyword evidence="16" id="KW-0472">Membrane</keyword>
<dbReference type="GO" id="GO:0008270">
    <property type="term" value="F:zinc ion binding"/>
    <property type="evidence" value="ECO:0007669"/>
    <property type="project" value="UniProtKB-KW"/>
</dbReference>
<dbReference type="CDD" id="cd16527">
    <property type="entry name" value="RING-HC_PEX10"/>
    <property type="match status" value="1"/>
</dbReference>
<name>A0A9J6CNY5_POLVA</name>
<dbReference type="InterPro" id="IPR013083">
    <property type="entry name" value="Znf_RING/FYVE/PHD"/>
</dbReference>
<dbReference type="PANTHER" id="PTHR23350">
    <property type="entry name" value="PEROXISOME ASSEMBLY PROTEIN 10"/>
    <property type="match status" value="1"/>
</dbReference>
<dbReference type="PANTHER" id="PTHR23350:SF0">
    <property type="entry name" value="PEROXISOME BIOGENESIS FACTOR 10"/>
    <property type="match status" value="1"/>
</dbReference>
<feature type="domain" description="RING-type" evidence="19">
    <location>
        <begin position="247"/>
        <end position="285"/>
    </location>
</feature>
<dbReference type="AlphaFoldDB" id="A0A9J6CNY5"/>